<sequence>MAVRRFSRETQRNYLRDVGRFATFLGRSPHTATVEDVRQFQIAQNAAGMPTPTRMPSCRRCGFSSPRRSTTPTLHASWSGYGAGAPRGVSG</sequence>
<accession>A0ABT3K2P2</accession>
<feature type="compositionally biased region" description="Polar residues" evidence="2">
    <location>
        <begin position="66"/>
        <end position="76"/>
    </location>
</feature>
<dbReference type="RefSeq" id="WP_244949508.1">
    <property type="nucleotide sequence ID" value="NZ_JABJWD010000117.1"/>
</dbReference>
<evidence type="ECO:0000313" key="3">
    <source>
        <dbReference type="EMBL" id="MCW4589668.1"/>
    </source>
</evidence>
<dbReference type="EMBL" id="JANGSQ010000086">
    <property type="protein sequence ID" value="MCW4589668.1"/>
    <property type="molecule type" value="Genomic_DNA"/>
</dbReference>
<reference evidence="3 4" key="1">
    <citation type="submission" date="2022-07" db="EMBL/GenBank/DDBJ databases">
        <title>Genome stability of Gluconacetobacter entanii AV429.</title>
        <authorList>
            <person name="Trcek J."/>
            <person name="Cepec E."/>
        </authorList>
    </citation>
    <scope>NUCLEOTIDE SEQUENCE [LARGE SCALE GENOMIC DNA]</scope>
    <source>
        <strain evidence="3 4">AV429_2022</strain>
    </source>
</reference>
<comment type="caution">
    <text evidence="3">The sequence shown here is derived from an EMBL/GenBank/DDBJ whole genome shotgun (WGS) entry which is preliminary data.</text>
</comment>
<protein>
    <recommendedName>
        <fullName evidence="5">Core-binding (CB) domain-containing protein</fullName>
    </recommendedName>
</protein>
<evidence type="ECO:0000256" key="2">
    <source>
        <dbReference type="SAM" id="MobiDB-lite"/>
    </source>
</evidence>
<dbReference type="Proteomes" id="UP001526337">
    <property type="component" value="Unassembled WGS sequence"/>
</dbReference>
<dbReference type="InterPro" id="IPR010998">
    <property type="entry name" value="Integrase_recombinase_N"/>
</dbReference>
<proteinExistence type="predicted"/>
<keyword evidence="4" id="KW-1185">Reference proteome</keyword>
<feature type="compositionally biased region" description="Gly residues" evidence="2">
    <location>
        <begin position="81"/>
        <end position="91"/>
    </location>
</feature>
<organism evidence="3 4">
    <name type="scientific">Gluconacetobacter entanii</name>
    <dbReference type="NCBI Taxonomy" id="108528"/>
    <lineage>
        <taxon>Bacteria</taxon>
        <taxon>Pseudomonadati</taxon>
        <taxon>Pseudomonadota</taxon>
        <taxon>Alphaproteobacteria</taxon>
        <taxon>Acetobacterales</taxon>
        <taxon>Acetobacteraceae</taxon>
        <taxon>Gluconacetobacter</taxon>
    </lineage>
</organism>
<keyword evidence="1" id="KW-0238">DNA-binding</keyword>
<evidence type="ECO:0008006" key="5">
    <source>
        <dbReference type="Google" id="ProtNLM"/>
    </source>
</evidence>
<evidence type="ECO:0000256" key="1">
    <source>
        <dbReference type="ARBA" id="ARBA00023125"/>
    </source>
</evidence>
<dbReference type="Gene3D" id="1.10.150.130">
    <property type="match status" value="1"/>
</dbReference>
<evidence type="ECO:0000313" key="4">
    <source>
        <dbReference type="Proteomes" id="UP001526337"/>
    </source>
</evidence>
<feature type="region of interest" description="Disordered" evidence="2">
    <location>
        <begin position="46"/>
        <end position="91"/>
    </location>
</feature>
<name>A0ABT3K2P2_9PROT</name>
<gene>
    <name evidence="3" type="ORF">NO263_03640</name>
</gene>